<dbReference type="AlphaFoldDB" id="A0A1J1IJK9"/>
<dbReference type="Proteomes" id="UP000183832">
    <property type="component" value="Unassembled WGS sequence"/>
</dbReference>
<gene>
    <name evidence="1" type="ORF">CLUMA_CG013697</name>
</gene>
<accession>A0A1J1IJK9</accession>
<sequence>MKSCVTNIILPIPTGDLLQWLCRLQNDISSLFFPSPFLFTIYTIAYRKQIQEDEINDINERPYIPEKPWESNFFMISDTSLHSCCCALFSHGFKSEKPQKSHHAVEIEIN</sequence>
<organism evidence="1 2">
    <name type="scientific">Clunio marinus</name>
    <dbReference type="NCBI Taxonomy" id="568069"/>
    <lineage>
        <taxon>Eukaryota</taxon>
        <taxon>Metazoa</taxon>
        <taxon>Ecdysozoa</taxon>
        <taxon>Arthropoda</taxon>
        <taxon>Hexapoda</taxon>
        <taxon>Insecta</taxon>
        <taxon>Pterygota</taxon>
        <taxon>Neoptera</taxon>
        <taxon>Endopterygota</taxon>
        <taxon>Diptera</taxon>
        <taxon>Nematocera</taxon>
        <taxon>Chironomoidea</taxon>
        <taxon>Chironomidae</taxon>
        <taxon>Clunio</taxon>
    </lineage>
</organism>
<protein>
    <submittedName>
        <fullName evidence="1">CLUMA_CG013697, isoform A</fullName>
    </submittedName>
</protein>
<keyword evidence="2" id="KW-1185">Reference proteome</keyword>
<dbReference type="EMBL" id="CVRI01000054">
    <property type="protein sequence ID" value="CRL00431.1"/>
    <property type="molecule type" value="Genomic_DNA"/>
</dbReference>
<proteinExistence type="predicted"/>
<evidence type="ECO:0000313" key="2">
    <source>
        <dbReference type="Proteomes" id="UP000183832"/>
    </source>
</evidence>
<name>A0A1J1IJK9_9DIPT</name>
<evidence type="ECO:0000313" key="1">
    <source>
        <dbReference type="EMBL" id="CRL00431.1"/>
    </source>
</evidence>
<reference evidence="1 2" key="1">
    <citation type="submission" date="2015-04" db="EMBL/GenBank/DDBJ databases">
        <authorList>
            <person name="Syromyatnikov M.Y."/>
            <person name="Popov V.N."/>
        </authorList>
    </citation>
    <scope>NUCLEOTIDE SEQUENCE [LARGE SCALE GENOMIC DNA]</scope>
</reference>